<dbReference type="GO" id="GO:0009910">
    <property type="term" value="P:negative regulation of flower development"/>
    <property type="evidence" value="ECO:0007669"/>
    <property type="project" value="InterPro"/>
</dbReference>
<feature type="region of interest" description="Disordered" evidence="1">
    <location>
        <begin position="1135"/>
        <end position="1176"/>
    </location>
</feature>
<dbReference type="OMA" id="CANAERC"/>
<feature type="region of interest" description="Disordered" evidence="1">
    <location>
        <begin position="376"/>
        <end position="486"/>
    </location>
</feature>
<dbReference type="Proteomes" id="UP000790787">
    <property type="component" value="Chromosome 23"/>
</dbReference>
<dbReference type="GeneID" id="107782116"/>
<feature type="compositionally biased region" description="Polar residues" evidence="1">
    <location>
        <begin position="697"/>
        <end position="710"/>
    </location>
</feature>
<keyword evidence="2" id="KW-1185">Reference proteome</keyword>
<feature type="compositionally biased region" description="Polar residues" evidence="1">
    <location>
        <begin position="209"/>
        <end position="231"/>
    </location>
</feature>
<dbReference type="KEGG" id="nta:107782116"/>
<reference evidence="2" key="1">
    <citation type="journal article" date="2014" name="Nat. Commun.">
        <title>The tobacco genome sequence and its comparison with those of tomato and potato.</title>
        <authorList>
            <person name="Sierro N."/>
            <person name="Battey J.N."/>
            <person name="Ouadi S."/>
            <person name="Bakaher N."/>
            <person name="Bovet L."/>
            <person name="Willig A."/>
            <person name="Goepfert S."/>
            <person name="Peitsch M.C."/>
            <person name="Ivanov N.V."/>
        </authorList>
    </citation>
    <scope>NUCLEOTIDE SEQUENCE [LARGE SCALE GENOMIC DNA]</scope>
</reference>
<feature type="compositionally biased region" description="Polar residues" evidence="1">
    <location>
        <begin position="9"/>
        <end position="22"/>
    </location>
</feature>
<evidence type="ECO:0000313" key="2">
    <source>
        <dbReference type="Proteomes" id="UP000790787"/>
    </source>
</evidence>
<dbReference type="STRING" id="4097.A0A1S3Z263"/>
<feature type="region of interest" description="Disordered" evidence="1">
    <location>
        <begin position="1"/>
        <end position="22"/>
    </location>
</feature>
<reference evidence="3" key="2">
    <citation type="submission" date="2025-08" db="UniProtKB">
        <authorList>
            <consortium name="RefSeq"/>
        </authorList>
    </citation>
    <scope>IDENTIFICATION</scope>
    <source>
        <tissue evidence="3">Leaf</tissue>
    </source>
</reference>
<dbReference type="GO" id="GO:0045892">
    <property type="term" value="P:negative regulation of DNA-templated transcription"/>
    <property type="evidence" value="ECO:0007669"/>
    <property type="project" value="InterPro"/>
</dbReference>
<dbReference type="PANTHER" id="PTHR35504">
    <property type="entry name" value="PROTEIN EMBRYONIC FLOWER 1"/>
    <property type="match status" value="1"/>
</dbReference>
<proteinExistence type="predicted"/>
<organism evidence="2 3">
    <name type="scientific">Nicotiana tabacum</name>
    <name type="common">Common tobacco</name>
    <dbReference type="NCBI Taxonomy" id="4097"/>
    <lineage>
        <taxon>Eukaryota</taxon>
        <taxon>Viridiplantae</taxon>
        <taxon>Streptophyta</taxon>
        <taxon>Embryophyta</taxon>
        <taxon>Tracheophyta</taxon>
        <taxon>Spermatophyta</taxon>
        <taxon>Magnoliopsida</taxon>
        <taxon>eudicotyledons</taxon>
        <taxon>Gunneridae</taxon>
        <taxon>Pentapetalae</taxon>
        <taxon>asterids</taxon>
        <taxon>lamiids</taxon>
        <taxon>Solanales</taxon>
        <taxon>Solanaceae</taxon>
        <taxon>Nicotianoideae</taxon>
        <taxon>Nicotianeae</taxon>
        <taxon>Nicotiana</taxon>
    </lineage>
</organism>
<evidence type="ECO:0000313" key="3">
    <source>
        <dbReference type="RefSeq" id="XP_016458448.1"/>
    </source>
</evidence>
<dbReference type="PANTHER" id="PTHR35504:SF1">
    <property type="entry name" value="PROTEIN EMBRYONIC FLOWER 1"/>
    <property type="match status" value="1"/>
</dbReference>
<feature type="compositionally biased region" description="Basic residues" evidence="1">
    <location>
        <begin position="383"/>
        <end position="392"/>
    </location>
</feature>
<dbReference type="PaxDb" id="4097-A0A1S3Z263"/>
<feature type="compositionally biased region" description="Polar residues" evidence="1">
    <location>
        <begin position="636"/>
        <end position="648"/>
    </location>
</feature>
<feature type="compositionally biased region" description="Polar residues" evidence="1">
    <location>
        <begin position="190"/>
        <end position="200"/>
    </location>
</feature>
<dbReference type="OrthoDB" id="754229at2759"/>
<protein>
    <submittedName>
        <fullName evidence="3">Uncharacterized protein LOC107782116 isoform X1</fullName>
    </submittedName>
</protein>
<feature type="compositionally biased region" description="Basic and acidic residues" evidence="1">
    <location>
        <begin position="418"/>
        <end position="446"/>
    </location>
</feature>
<dbReference type="AlphaFoldDB" id="A0A1S3Z263"/>
<dbReference type="RefSeq" id="XP_016458448.1">
    <property type="nucleotide sequence ID" value="XM_016602962.2"/>
</dbReference>
<dbReference type="GO" id="GO:0048367">
    <property type="term" value="P:shoot system development"/>
    <property type="evidence" value="ECO:0007669"/>
    <property type="project" value="InterPro"/>
</dbReference>
<name>A0A1S3Z263_TOBAC</name>
<dbReference type="RefSeq" id="XP_016458448.1">
    <property type="nucleotide sequence ID" value="XM_016602962.1"/>
</dbReference>
<feature type="region of interest" description="Disordered" evidence="1">
    <location>
        <begin position="691"/>
        <end position="710"/>
    </location>
</feature>
<sequence length="1176" mass="129840">MEKSAPSMEGSNRASDSDTAVSKSLGSQLLPIGGISIDLNLPIPVKEKENCHHFSIRGYVAEMRKKDMIICSPFGSSSKPEDQLPPLDIPKFKSWRCKNCIGAEGAGDDIGNMCVHKASTSGVQYLLPEMKHMSDSRNGDKNKAIMEDYIDTDDNDFILSWKRNKEKCTLVQNTIVKAVPTSVSKEETGNPATEVTLSKQRSTHETKTKSPVANLLNNNTKIADSEPTPSNDESDKEVPYDIDPEIEIGSQNVELRTASITSDEIEVLGSKERVLNMTNEKLSRLPSVELIEGTETSKGSDENLAVNSQCDLHEDIANDLPCRKARKVRLLTEILLGEKANLEMNCANAERCSANTMPIVLSDGDTVGAPKDKVSFLEDARKGNKISQKKRRTSQEDNRKSEMNLDGKMAKRSKAFNKKAERRSSMEIEVSDSRPIENGSDKERLQSRSKSAKIKHRSDHKDSGVNKKKHKKDQLVSGYSPQMLPEGKSTGISTNGYGGANILFQSSSASPIEKAETHLRNESLHGKERNSDLCWNGNRLLEVRHASSPMNVAQDKNLRRESSRKYVVQMPTGMGVVTSQLENELSANAELDLFLSRSKDAEKRIENDIIQSKNRTNWQLILENSSKSGDPKDNSFTRQSNVSESGQSLRKGVNAFVRQSNVSELGQSSRKEVNSLVRQLNVPASGQSLRKDVNSLVRESNVSESGQSSRKGVICDLNQGIYQTSPVWQQSQSSPNPLQRRNLQIPNRMETPQPCSKANLNGVQGSSSVIKLHRSHQSKKVVEKRPIEIVELLNNNHERNLPQTRSNLMTERDDNGAVTRLNPGLIGIYPGHANVNADVGVCRGYIPHLSNGKVNSTEMTQVQEPQFKLFGNLRQSQWKPSNRGQVSAPVPIRWGLQHGEGSKPGWFPNRQSILFGHANPKGRTISDIKSMDSETIPGNAEHITKGMESSNPYSSETIPALQLLGRVDQTTPLTPAFNVDTNKLQEKSFSACNYHPRIYMDGNQSIHNGGYTGIRIGGYTAGYSSQQPFPYLNDQVSHAPVQLGGGNLQQSVSSSGLWRTTRESSAGNNVSRGVVGTSSSMVHSLQSENASRSLDSITVLPISIIPKNNPPCLLNQNPAEIALADNEKYLRTAEDQNIRNKSSSPEKSGAVRLDGRKQQRRKHRPGRMPLECRRAP</sequence>
<feature type="compositionally biased region" description="Basic and acidic residues" evidence="1">
    <location>
        <begin position="393"/>
        <end position="409"/>
    </location>
</feature>
<accession>A0A1S3Z263</accession>
<feature type="region of interest" description="Disordered" evidence="1">
    <location>
        <begin position="624"/>
        <end position="649"/>
    </location>
</feature>
<evidence type="ECO:0000256" key="1">
    <source>
        <dbReference type="SAM" id="MobiDB-lite"/>
    </source>
</evidence>
<feature type="region of interest" description="Disordered" evidence="1">
    <location>
        <begin position="185"/>
        <end position="238"/>
    </location>
</feature>
<gene>
    <name evidence="3" type="primary">LOC107782116</name>
</gene>
<dbReference type="InterPro" id="IPR034583">
    <property type="entry name" value="EMF1"/>
</dbReference>